<dbReference type="GO" id="GO:0009976">
    <property type="term" value="F:tocopherol cyclase activity"/>
    <property type="evidence" value="ECO:0007669"/>
    <property type="project" value="InterPro"/>
</dbReference>
<dbReference type="AlphaFoldDB" id="A0A934U3L0"/>
<dbReference type="PANTHER" id="PTHR35309">
    <property type="match status" value="1"/>
</dbReference>
<dbReference type="Proteomes" id="UP000655868">
    <property type="component" value="Unassembled WGS sequence"/>
</dbReference>
<organism evidence="1 2">
    <name type="scientific">Antrihabitans stalagmiti</name>
    <dbReference type="NCBI Taxonomy" id="2799499"/>
    <lineage>
        <taxon>Bacteria</taxon>
        <taxon>Bacillati</taxon>
        <taxon>Actinomycetota</taxon>
        <taxon>Actinomycetes</taxon>
        <taxon>Mycobacteriales</taxon>
        <taxon>Nocardiaceae</taxon>
        <taxon>Antrihabitans</taxon>
    </lineage>
</organism>
<reference evidence="1" key="1">
    <citation type="submission" date="2020-12" db="EMBL/GenBank/DDBJ databases">
        <title>Antrihabitans popcorni sp. nov. and Antrihabitans auranticaus sp. nov., isolated from a larva cave.</title>
        <authorList>
            <person name="Lee S.D."/>
            <person name="Kim I.S."/>
        </authorList>
    </citation>
    <scope>NUCLEOTIDE SEQUENCE</scope>
    <source>
        <strain evidence="1">YC3-6</strain>
    </source>
</reference>
<proteinExistence type="predicted"/>
<dbReference type="InterPro" id="IPR025893">
    <property type="entry name" value="Tocopherol_cyclase"/>
</dbReference>
<accession>A0A934U3L0</accession>
<evidence type="ECO:0008006" key="3">
    <source>
        <dbReference type="Google" id="ProtNLM"/>
    </source>
</evidence>
<evidence type="ECO:0000313" key="1">
    <source>
        <dbReference type="EMBL" id="MBJ8339765.1"/>
    </source>
</evidence>
<name>A0A934U3L0_9NOCA</name>
<dbReference type="RefSeq" id="WP_199704475.1">
    <property type="nucleotide sequence ID" value="NZ_JAEMNV010000003.1"/>
</dbReference>
<comment type="caution">
    <text evidence="1">The sequence shown here is derived from an EMBL/GenBank/DDBJ whole genome shotgun (WGS) entry which is preliminary data.</text>
</comment>
<dbReference type="Pfam" id="PF14249">
    <property type="entry name" value="Tocopherol_cycl"/>
    <property type="match status" value="1"/>
</dbReference>
<evidence type="ECO:0000313" key="2">
    <source>
        <dbReference type="Proteomes" id="UP000655868"/>
    </source>
</evidence>
<dbReference type="PANTHER" id="PTHR35309:SF4">
    <property type="entry name" value="TOCOPHEROL CYCLASE"/>
    <property type="match status" value="1"/>
</dbReference>
<sequence>MPSLLDRFRATGADLPFGDPLPAHGVPSEGYLWRFTQPETGRTLTALISVNKGPDGPWSTLVLAAHPNGFLRTAVHPQGVADPKRLGARAGSAFEGRSDRLTVDLGIDARIDVRISEPVTWPHKVFGGASFFQSIPAVAQRWHPWLFGAKVTGTATIGTEQWDLTGAQVYAEKRWGGGSFPETWWCGQAQGFDDSGACLAFAGGIFNTGKLRIETTLVALRLPDGSVLRFGGPSTSHVRAKVDDQKWSLHGRNPRSGIEIEGRSPIDDAFVLPVPIAAERKNVPAAIAHLGARLDVVVRRRADIVWRGESQLAALEFGGVDHARAEIERRGGDVQTVAAPPT</sequence>
<keyword evidence="2" id="KW-1185">Reference proteome</keyword>
<protein>
    <recommendedName>
        <fullName evidence="3">Tocopherol cyclase</fullName>
    </recommendedName>
</protein>
<dbReference type="EMBL" id="JAEMNV010000003">
    <property type="protein sequence ID" value="MBJ8339765.1"/>
    <property type="molecule type" value="Genomic_DNA"/>
</dbReference>
<gene>
    <name evidence="1" type="ORF">JGU71_12795</name>
</gene>